<gene>
    <name evidence="5" type="ORF">MNBD_ACTINO02-744</name>
</gene>
<reference evidence="5" key="1">
    <citation type="submission" date="2018-06" db="EMBL/GenBank/DDBJ databases">
        <authorList>
            <person name="Zhirakovskaya E."/>
        </authorList>
    </citation>
    <scope>NUCLEOTIDE SEQUENCE</scope>
</reference>
<organism evidence="5">
    <name type="scientific">hydrothermal vent metagenome</name>
    <dbReference type="NCBI Taxonomy" id="652676"/>
    <lineage>
        <taxon>unclassified sequences</taxon>
        <taxon>metagenomes</taxon>
        <taxon>ecological metagenomes</taxon>
    </lineage>
</organism>
<dbReference type="AlphaFoldDB" id="A0A3B0TC30"/>
<dbReference type="PROSITE" id="PS00455">
    <property type="entry name" value="AMP_BINDING"/>
    <property type="match status" value="1"/>
</dbReference>
<name>A0A3B0TC30_9ZZZZ</name>
<evidence type="ECO:0000256" key="3">
    <source>
        <dbReference type="ARBA" id="ARBA00023098"/>
    </source>
</evidence>
<dbReference type="SUPFAM" id="SSF56801">
    <property type="entry name" value="Acetyl-CoA synthetase-like"/>
    <property type="match status" value="1"/>
</dbReference>
<evidence type="ECO:0000259" key="4">
    <source>
        <dbReference type="Pfam" id="PF00501"/>
    </source>
</evidence>
<keyword evidence="1 5" id="KW-0436">Ligase</keyword>
<keyword evidence="3" id="KW-0443">Lipid metabolism</keyword>
<feature type="non-terminal residue" evidence="5">
    <location>
        <position position="233"/>
    </location>
</feature>
<dbReference type="GO" id="GO:0016020">
    <property type="term" value="C:membrane"/>
    <property type="evidence" value="ECO:0007669"/>
    <property type="project" value="TreeGrafter"/>
</dbReference>
<sequence length="233" mass="25145">MSVKSIPAAVFHNAQTRPDKPAYYAKIDGTWTPTSFATYAGEVRSAAKSLSALGLRKGETITILGFNRPEWIIADVAAMCIGSVAAGIYTTNSPAECKYIMEHAQTPVIFLEDAGQWAKIREVRGELPDLRTVVMMKGADPIDDEGVLSWEEFMALGENVDDSVVSDAIAALQPGDLATLIYTSGTTGPPKGVMLSVDNLYFTASRAVKLYRLSDSDTGISYLPLSHIAEQTF</sequence>
<dbReference type="GO" id="GO:0005783">
    <property type="term" value="C:endoplasmic reticulum"/>
    <property type="evidence" value="ECO:0007669"/>
    <property type="project" value="TreeGrafter"/>
</dbReference>
<dbReference type="Gene3D" id="3.40.50.12780">
    <property type="entry name" value="N-terminal domain of ligase-like"/>
    <property type="match status" value="1"/>
</dbReference>
<feature type="domain" description="AMP-dependent synthetase/ligase" evidence="4">
    <location>
        <begin position="11"/>
        <end position="231"/>
    </location>
</feature>
<dbReference type="PANTHER" id="PTHR43272:SF32">
    <property type="entry name" value="AMP-DEPENDENT SYNTHETASE_LIGASE DOMAIN-CONTAINING PROTEIN"/>
    <property type="match status" value="1"/>
</dbReference>
<proteinExistence type="predicted"/>
<dbReference type="EMBL" id="UOEK01000621">
    <property type="protein sequence ID" value="VAW09639.1"/>
    <property type="molecule type" value="Genomic_DNA"/>
</dbReference>
<evidence type="ECO:0000256" key="2">
    <source>
        <dbReference type="ARBA" id="ARBA00022832"/>
    </source>
</evidence>
<evidence type="ECO:0000313" key="5">
    <source>
        <dbReference type="EMBL" id="VAW09639.1"/>
    </source>
</evidence>
<dbReference type="PANTHER" id="PTHR43272">
    <property type="entry name" value="LONG-CHAIN-FATTY-ACID--COA LIGASE"/>
    <property type="match status" value="1"/>
</dbReference>
<dbReference type="InterPro" id="IPR042099">
    <property type="entry name" value="ANL_N_sf"/>
</dbReference>
<evidence type="ECO:0000256" key="1">
    <source>
        <dbReference type="ARBA" id="ARBA00022598"/>
    </source>
</evidence>
<dbReference type="InterPro" id="IPR020845">
    <property type="entry name" value="AMP-binding_CS"/>
</dbReference>
<protein>
    <submittedName>
        <fullName evidence="5">Long-chain-fatty-acid--CoA ligase</fullName>
        <ecNumber evidence="5">6.2.1.3</ecNumber>
    </submittedName>
</protein>
<dbReference type="EC" id="6.2.1.3" evidence="5"/>
<dbReference type="Pfam" id="PF00501">
    <property type="entry name" value="AMP-binding"/>
    <property type="match status" value="1"/>
</dbReference>
<accession>A0A3B0TC30</accession>
<keyword evidence="2" id="KW-0276">Fatty acid metabolism</keyword>
<dbReference type="InterPro" id="IPR000873">
    <property type="entry name" value="AMP-dep_synth/lig_dom"/>
</dbReference>
<dbReference type="PRINTS" id="PR00154">
    <property type="entry name" value="AMPBINDING"/>
</dbReference>
<dbReference type="GO" id="GO:0004467">
    <property type="term" value="F:long-chain fatty acid-CoA ligase activity"/>
    <property type="evidence" value="ECO:0007669"/>
    <property type="project" value="UniProtKB-EC"/>
</dbReference>
<dbReference type="InterPro" id="IPR020459">
    <property type="entry name" value="AMP-binding"/>
</dbReference>